<dbReference type="InterPro" id="IPR041657">
    <property type="entry name" value="HTH_17"/>
</dbReference>
<dbReference type="EMBL" id="MLQQ01000001">
    <property type="protein sequence ID" value="OIJ16210.1"/>
    <property type="molecule type" value="Genomic_DNA"/>
</dbReference>
<evidence type="ECO:0000313" key="3">
    <source>
        <dbReference type="Proteomes" id="UP000180098"/>
    </source>
</evidence>
<dbReference type="Proteomes" id="UP000180098">
    <property type="component" value="Unassembled WGS sequence"/>
</dbReference>
<dbReference type="AlphaFoldDB" id="A0A1S2LVI5"/>
<keyword evidence="3" id="KW-1185">Reference proteome</keyword>
<proteinExistence type="predicted"/>
<protein>
    <submittedName>
        <fullName evidence="2">DNA-binding protein</fullName>
    </submittedName>
</protein>
<dbReference type="NCBIfam" id="TIGR01764">
    <property type="entry name" value="excise"/>
    <property type="match status" value="1"/>
</dbReference>
<comment type="caution">
    <text evidence="2">The sequence shown here is derived from an EMBL/GenBank/DDBJ whole genome shotgun (WGS) entry which is preliminary data.</text>
</comment>
<evidence type="ECO:0000259" key="1">
    <source>
        <dbReference type="Pfam" id="PF12728"/>
    </source>
</evidence>
<dbReference type="RefSeq" id="WP_071312135.1">
    <property type="nucleotide sequence ID" value="NZ_MLQQ01000001.1"/>
</dbReference>
<evidence type="ECO:0000313" key="2">
    <source>
        <dbReference type="EMBL" id="OIJ16210.1"/>
    </source>
</evidence>
<keyword evidence="2" id="KW-0238">DNA-binding</keyword>
<reference evidence="2 3" key="1">
    <citation type="submission" date="2016-10" db="EMBL/GenBank/DDBJ databases">
        <title>Draft genome sequences of four alkaliphilic bacteria belonging to the Anaerobacillus genus.</title>
        <authorList>
            <person name="Bassil N.M."/>
            <person name="Lloyd J.R."/>
        </authorList>
    </citation>
    <scope>NUCLEOTIDE SEQUENCE [LARGE SCALE GENOMIC DNA]</scope>
    <source>
        <strain evidence="2 3">DSM 15340</strain>
    </source>
</reference>
<dbReference type="Pfam" id="PF12728">
    <property type="entry name" value="HTH_17"/>
    <property type="match status" value="1"/>
</dbReference>
<dbReference type="OrthoDB" id="122388at2"/>
<feature type="domain" description="Helix-turn-helix" evidence="1">
    <location>
        <begin position="17"/>
        <end position="68"/>
    </location>
</feature>
<gene>
    <name evidence="2" type="ORF">BKP35_04320</name>
</gene>
<accession>A0A1S2LVI5</accession>
<dbReference type="GO" id="GO:0003677">
    <property type="term" value="F:DNA binding"/>
    <property type="evidence" value="ECO:0007669"/>
    <property type="project" value="UniProtKB-KW"/>
</dbReference>
<sequence>MKETKRYTTWESLPDTLTAQQISEFLGIARKTVYELFKVPVDQGGIPNYEIGNSKRVEKTDLKLWIKRLKDKKSA</sequence>
<organism evidence="2 3">
    <name type="scientific">Anaerobacillus arseniciselenatis</name>
    <dbReference type="NCBI Taxonomy" id="85682"/>
    <lineage>
        <taxon>Bacteria</taxon>
        <taxon>Bacillati</taxon>
        <taxon>Bacillota</taxon>
        <taxon>Bacilli</taxon>
        <taxon>Bacillales</taxon>
        <taxon>Bacillaceae</taxon>
        <taxon>Anaerobacillus</taxon>
    </lineage>
</organism>
<name>A0A1S2LVI5_9BACI</name>
<dbReference type="InterPro" id="IPR010093">
    <property type="entry name" value="SinI_DNA-bd"/>
</dbReference>